<dbReference type="GO" id="GO:0160150">
    <property type="term" value="F:tRNA pseudouridine(13) synthase activity"/>
    <property type="evidence" value="ECO:0007669"/>
    <property type="project" value="UniProtKB-EC"/>
</dbReference>
<feature type="active site" description="Nucleophile" evidence="4">
    <location>
        <position position="77"/>
    </location>
</feature>
<dbReference type="HAMAP" id="MF_01082">
    <property type="entry name" value="TruD"/>
    <property type="match status" value="1"/>
</dbReference>
<dbReference type="EC" id="5.4.99.27" evidence="4"/>
<gene>
    <name evidence="4" type="primary">truD</name>
    <name evidence="6" type="ORF">MOMA_06776</name>
</gene>
<protein>
    <recommendedName>
        <fullName evidence="4">tRNA pseudouridine synthase D</fullName>
        <ecNumber evidence="4">5.4.99.27</ecNumber>
    </recommendedName>
    <alternativeName>
        <fullName evidence="4">tRNA pseudouridine(13) synthase</fullName>
    </alternativeName>
    <alternativeName>
        <fullName evidence="4">tRNA pseudouridylate synthase D</fullName>
    </alternativeName>
    <alternativeName>
        <fullName evidence="4">tRNA-uridine isomerase D</fullName>
    </alternativeName>
</protein>
<dbReference type="InterPro" id="IPR043165">
    <property type="entry name" value="TruD_insert_sf"/>
</dbReference>
<name>L2F5S0_9GAMM</name>
<evidence type="ECO:0000313" key="7">
    <source>
        <dbReference type="Proteomes" id="UP000023795"/>
    </source>
</evidence>
<sequence length="370" mass="42065">MLNLANPYKPSIHHAIYKQTPQDFIVHEQLSLDFANHGEHLWLQLKKTNLNTEHLVKLLAKWADIAKKDIGFSGLKDRHAITTQWFSLRLPKKSMPTKPLAEFFAVHLLANEQVDVLNLIWHNKKLNRSTHEGNRFIITLRQVHADKSALDKQLLSIKTQGVPNYFGEQRFGHEQQNLLKALHLFKTELELKTDKPTKAKLGQKFGLYLSSARSELFNAILAKRVVLNTWQTAHLGDVMNLAGSQSIFIPDAIDDKLQERLLSGDIHLTGAMWGFGKLQSFADVAKLEQTVIDSSPTYQILAKGLASFGLKQQRRPLRVIPKCMSWQWLDCDVLTLDFVLPTGSFATVLLHCLVENLSLVENPIYQNKAK</sequence>
<dbReference type="PROSITE" id="PS01268">
    <property type="entry name" value="UPF0024"/>
    <property type="match status" value="1"/>
</dbReference>
<evidence type="ECO:0000313" key="6">
    <source>
        <dbReference type="EMBL" id="ELA08245.1"/>
    </source>
</evidence>
<comment type="caution">
    <text evidence="6">The sequence shown here is derived from an EMBL/GenBank/DDBJ whole genome shotgun (WGS) entry which is preliminary data.</text>
</comment>
<dbReference type="PANTHER" id="PTHR47811">
    <property type="entry name" value="TRNA PSEUDOURIDINE SYNTHASE D"/>
    <property type="match status" value="1"/>
</dbReference>
<dbReference type="RefSeq" id="WP_009501795.1">
    <property type="nucleotide sequence ID" value="NZ_ANIN01000002.1"/>
</dbReference>
<organism evidence="6 7">
    <name type="scientific">Moraxella macacae 0408225</name>
    <dbReference type="NCBI Taxonomy" id="1230338"/>
    <lineage>
        <taxon>Bacteria</taxon>
        <taxon>Pseudomonadati</taxon>
        <taxon>Pseudomonadota</taxon>
        <taxon>Gammaproteobacteria</taxon>
        <taxon>Moraxellales</taxon>
        <taxon>Moraxellaceae</taxon>
        <taxon>Moraxella</taxon>
    </lineage>
</organism>
<keyword evidence="3 4" id="KW-0413">Isomerase</keyword>
<dbReference type="InterPro" id="IPR020119">
    <property type="entry name" value="PsdUridine_synth_TruD_CS"/>
</dbReference>
<accession>L2F5S0</accession>
<evidence type="ECO:0000256" key="3">
    <source>
        <dbReference type="ARBA" id="ARBA00023235"/>
    </source>
</evidence>
<comment type="catalytic activity">
    <reaction evidence="4">
        <text>uridine(13) in tRNA = pseudouridine(13) in tRNA</text>
        <dbReference type="Rhea" id="RHEA:42540"/>
        <dbReference type="Rhea" id="RHEA-COMP:10105"/>
        <dbReference type="Rhea" id="RHEA-COMP:10106"/>
        <dbReference type="ChEBI" id="CHEBI:65314"/>
        <dbReference type="ChEBI" id="CHEBI:65315"/>
        <dbReference type="EC" id="5.4.99.27"/>
    </reaction>
</comment>
<comment type="function">
    <text evidence="4">Responsible for synthesis of pseudouridine from uracil-13 in transfer RNAs.</text>
</comment>
<dbReference type="Proteomes" id="UP000023795">
    <property type="component" value="Unassembled WGS sequence"/>
</dbReference>
<dbReference type="InterPro" id="IPR050170">
    <property type="entry name" value="TruD_pseudoU_synthase"/>
</dbReference>
<dbReference type="SUPFAM" id="SSF55120">
    <property type="entry name" value="Pseudouridine synthase"/>
    <property type="match status" value="1"/>
</dbReference>
<dbReference type="InterPro" id="IPR042214">
    <property type="entry name" value="TruD_catalytic"/>
</dbReference>
<dbReference type="PATRIC" id="fig|1230338.3.peg.1447"/>
<dbReference type="InterPro" id="IPR001656">
    <property type="entry name" value="PsdUridine_synth_TruD"/>
</dbReference>
<dbReference type="GO" id="GO:0005829">
    <property type="term" value="C:cytosol"/>
    <property type="evidence" value="ECO:0007669"/>
    <property type="project" value="TreeGrafter"/>
</dbReference>
<feature type="domain" description="TRUD" evidence="5">
    <location>
        <begin position="161"/>
        <end position="319"/>
    </location>
</feature>
<reference evidence="6 7" key="1">
    <citation type="journal article" date="2013" name="Genome Announc.">
        <title>Genome Sequence of Moraxella macacae 0408225, a Novel Bacterial Species Isolated from a Cynomolgus Macaque with Epistaxis.</title>
        <authorList>
            <person name="Ladner J.T."/>
            <person name="Whitehouse C.A."/>
            <person name="Koroleva G.I."/>
            <person name="Palacios G.F."/>
        </authorList>
    </citation>
    <scope>NUCLEOTIDE SEQUENCE [LARGE SCALE GENOMIC DNA]</scope>
    <source>
        <strain evidence="6 7">0408225</strain>
    </source>
</reference>
<dbReference type="Gene3D" id="3.30.2340.10">
    <property type="entry name" value="TruD, insertion domain"/>
    <property type="match status" value="1"/>
</dbReference>
<dbReference type="PROSITE" id="PS50984">
    <property type="entry name" value="TRUD"/>
    <property type="match status" value="1"/>
</dbReference>
<evidence type="ECO:0000256" key="1">
    <source>
        <dbReference type="ARBA" id="ARBA00007953"/>
    </source>
</evidence>
<dbReference type="Gene3D" id="3.30.2350.20">
    <property type="entry name" value="TruD, catalytic domain"/>
    <property type="match status" value="1"/>
</dbReference>
<dbReference type="STRING" id="1230338.MOMA_06776"/>
<keyword evidence="2 4" id="KW-0819">tRNA processing</keyword>
<dbReference type="EMBL" id="ANIN01000002">
    <property type="protein sequence ID" value="ELA08245.1"/>
    <property type="molecule type" value="Genomic_DNA"/>
</dbReference>
<dbReference type="InterPro" id="IPR011760">
    <property type="entry name" value="PsdUridine_synth_TruD_insert"/>
</dbReference>
<evidence type="ECO:0000259" key="5">
    <source>
        <dbReference type="PROSITE" id="PS50984"/>
    </source>
</evidence>
<keyword evidence="7" id="KW-1185">Reference proteome</keyword>
<comment type="similarity">
    <text evidence="1 4">Belongs to the pseudouridine synthase TruD family.</text>
</comment>
<dbReference type="PANTHER" id="PTHR47811:SF1">
    <property type="entry name" value="TRNA PSEUDOURIDINE SYNTHASE D"/>
    <property type="match status" value="1"/>
</dbReference>
<dbReference type="GO" id="GO:0031119">
    <property type="term" value="P:tRNA pseudouridine synthesis"/>
    <property type="evidence" value="ECO:0007669"/>
    <property type="project" value="UniProtKB-UniRule"/>
</dbReference>
<dbReference type="GO" id="GO:0003723">
    <property type="term" value="F:RNA binding"/>
    <property type="evidence" value="ECO:0007669"/>
    <property type="project" value="InterPro"/>
</dbReference>
<dbReference type="InterPro" id="IPR020103">
    <property type="entry name" value="PsdUridine_synth_cat_dom_sf"/>
</dbReference>
<dbReference type="eggNOG" id="COG0585">
    <property type="taxonomic scope" value="Bacteria"/>
</dbReference>
<evidence type="ECO:0000256" key="2">
    <source>
        <dbReference type="ARBA" id="ARBA00022694"/>
    </source>
</evidence>
<dbReference type="OrthoDB" id="1550679at2"/>
<proteinExistence type="inferred from homology"/>
<dbReference type="AlphaFoldDB" id="L2F5S0"/>
<dbReference type="Pfam" id="PF01142">
    <property type="entry name" value="TruD"/>
    <property type="match status" value="2"/>
</dbReference>
<evidence type="ECO:0000256" key="4">
    <source>
        <dbReference type="HAMAP-Rule" id="MF_01082"/>
    </source>
</evidence>